<protein>
    <recommendedName>
        <fullName evidence="6">Galactose oxidase</fullName>
    </recommendedName>
</protein>
<dbReference type="PANTHER" id="PTHR46093:SF3">
    <property type="entry name" value="ACYL-COA-BINDING DOMAIN-CONTAINING PROTEIN 4"/>
    <property type="match status" value="1"/>
</dbReference>
<keyword evidence="3" id="KW-1133">Transmembrane helix</keyword>
<sequence length="344" mass="37465">MVEDNKFHKGVSRFGCIEYKYLEWSIPYISQKNAPPSLAFHSATIYENYMIISFSLSIPIKNQSYFIYILDIRSYTWVATTAINNLGPLEPTPIPTNAGIPSSSTPTLIIVVSSVAGIALIGSAIAGMFIYKKRQDSRHYIATPGSAQASSLVNNKLYFFGGGQEMPVEVVFASSCVSPIDNSTIFLIGGTISLAYNASVPFYPLEAVIDNDGKIFMFGGSDSNVTNVNITKNAWYNDMHMLDATTMKWSTLNIAQNVPLPCIAYAAVLLPTAEIIILQTTGENIDSRLGHTAVLTQNGNIIIYGGSTINATQVSPDLVVLDINTWEWSIPNIPQKDAPSSLIL</sequence>
<keyword evidence="2" id="KW-0677">Repeat</keyword>
<accession>A0A397UTP4</accession>
<name>A0A397UTP4_9GLOM</name>
<evidence type="ECO:0000313" key="5">
    <source>
        <dbReference type="Proteomes" id="UP000266673"/>
    </source>
</evidence>
<evidence type="ECO:0000256" key="1">
    <source>
        <dbReference type="ARBA" id="ARBA00022441"/>
    </source>
</evidence>
<evidence type="ECO:0000256" key="2">
    <source>
        <dbReference type="ARBA" id="ARBA00022737"/>
    </source>
</evidence>
<keyword evidence="1" id="KW-0880">Kelch repeat</keyword>
<keyword evidence="5" id="KW-1185">Reference proteome</keyword>
<keyword evidence="3" id="KW-0472">Membrane</keyword>
<dbReference type="PANTHER" id="PTHR46093">
    <property type="entry name" value="ACYL-COA-BINDING DOMAIN-CONTAINING PROTEIN 5"/>
    <property type="match status" value="1"/>
</dbReference>
<feature type="transmembrane region" description="Helical" evidence="3">
    <location>
        <begin position="107"/>
        <end position="131"/>
    </location>
</feature>
<dbReference type="Pfam" id="PF07646">
    <property type="entry name" value="Kelch_2"/>
    <property type="match status" value="1"/>
</dbReference>
<gene>
    <name evidence="4" type="ORF">C2G38_2199809</name>
</gene>
<evidence type="ECO:0000313" key="4">
    <source>
        <dbReference type="EMBL" id="RIB12748.1"/>
    </source>
</evidence>
<keyword evidence="3" id="KW-0812">Transmembrane</keyword>
<evidence type="ECO:0008006" key="6">
    <source>
        <dbReference type="Google" id="ProtNLM"/>
    </source>
</evidence>
<dbReference type="SUPFAM" id="SSF50965">
    <property type="entry name" value="Galactose oxidase, central domain"/>
    <property type="match status" value="1"/>
</dbReference>
<proteinExistence type="predicted"/>
<reference evidence="4 5" key="1">
    <citation type="submission" date="2018-06" db="EMBL/GenBank/DDBJ databases">
        <title>Comparative genomics reveals the genomic features of Rhizophagus irregularis, R. cerebriforme, R. diaphanum and Gigaspora rosea, and their symbiotic lifestyle signature.</title>
        <authorList>
            <person name="Morin E."/>
            <person name="San Clemente H."/>
            <person name="Chen E.C.H."/>
            <person name="De La Providencia I."/>
            <person name="Hainaut M."/>
            <person name="Kuo A."/>
            <person name="Kohler A."/>
            <person name="Murat C."/>
            <person name="Tang N."/>
            <person name="Roy S."/>
            <person name="Loubradou J."/>
            <person name="Henrissat B."/>
            <person name="Grigoriev I.V."/>
            <person name="Corradi N."/>
            <person name="Roux C."/>
            <person name="Martin F.M."/>
        </authorList>
    </citation>
    <scope>NUCLEOTIDE SEQUENCE [LARGE SCALE GENOMIC DNA]</scope>
    <source>
        <strain evidence="4 5">DAOM 194757</strain>
    </source>
</reference>
<dbReference type="InterPro" id="IPR015915">
    <property type="entry name" value="Kelch-typ_b-propeller"/>
</dbReference>
<dbReference type="InterPro" id="IPR011043">
    <property type="entry name" value="Gal_Oxase/kelch_b-propeller"/>
</dbReference>
<dbReference type="InterPro" id="IPR011498">
    <property type="entry name" value="Kelch_2"/>
</dbReference>
<organism evidence="4 5">
    <name type="scientific">Gigaspora rosea</name>
    <dbReference type="NCBI Taxonomy" id="44941"/>
    <lineage>
        <taxon>Eukaryota</taxon>
        <taxon>Fungi</taxon>
        <taxon>Fungi incertae sedis</taxon>
        <taxon>Mucoromycota</taxon>
        <taxon>Glomeromycotina</taxon>
        <taxon>Glomeromycetes</taxon>
        <taxon>Diversisporales</taxon>
        <taxon>Gigasporaceae</taxon>
        <taxon>Gigaspora</taxon>
    </lineage>
</organism>
<evidence type="ECO:0000256" key="3">
    <source>
        <dbReference type="SAM" id="Phobius"/>
    </source>
</evidence>
<dbReference type="Gene3D" id="2.120.10.80">
    <property type="entry name" value="Kelch-type beta propeller"/>
    <property type="match status" value="1"/>
</dbReference>
<dbReference type="AlphaFoldDB" id="A0A397UTP4"/>
<dbReference type="EMBL" id="QKWP01000993">
    <property type="protein sequence ID" value="RIB12748.1"/>
    <property type="molecule type" value="Genomic_DNA"/>
</dbReference>
<dbReference type="Proteomes" id="UP000266673">
    <property type="component" value="Unassembled WGS sequence"/>
</dbReference>
<comment type="caution">
    <text evidence="4">The sequence shown here is derived from an EMBL/GenBank/DDBJ whole genome shotgun (WGS) entry which is preliminary data.</text>
</comment>
<dbReference type="OrthoDB" id="432528at2759"/>